<dbReference type="SMART" id="SM01038">
    <property type="entry name" value="Bgal_small_N"/>
    <property type="match status" value="1"/>
</dbReference>
<dbReference type="GO" id="GO:0030246">
    <property type="term" value="F:carbohydrate binding"/>
    <property type="evidence" value="ECO:0007669"/>
    <property type="project" value="InterPro"/>
</dbReference>
<dbReference type="AlphaFoldDB" id="A0A9P5P6W6"/>
<dbReference type="GO" id="GO:0004565">
    <property type="term" value="F:beta-galactosidase activity"/>
    <property type="evidence" value="ECO:0007669"/>
    <property type="project" value="UniProtKB-EC"/>
</dbReference>
<feature type="domain" description="Beta galactosidase small chain/" evidence="5">
    <location>
        <begin position="4"/>
        <end position="257"/>
    </location>
</feature>
<evidence type="ECO:0000259" key="5">
    <source>
        <dbReference type="SMART" id="SM01038"/>
    </source>
</evidence>
<gene>
    <name evidence="6" type="ORF">BDP27DRAFT_1521742</name>
</gene>
<dbReference type="SUPFAM" id="SSF74650">
    <property type="entry name" value="Galactose mutarotase-like"/>
    <property type="match status" value="1"/>
</dbReference>
<evidence type="ECO:0000256" key="2">
    <source>
        <dbReference type="ARBA" id="ARBA00012756"/>
    </source>
</evidence>
<dbReference type="OrthoDB" id="3437688at2759"/>
<dbReference type="Gene3D" id="2.70.98.10">
    <property type="match status" value="1"/>
</dbReference>
<dbReference type="InterPro" id="IPR004199">
    <property type="entry name" value="B-gal_small/dom_5"/>
</dbReference>
<protein>
    <recommendedName>
        <fullName evidence="2">beta-galactosidase</fullName>
        <ecNumber evidence="2">3.2.1.23</ecNumber>
    </recommendedName>
</protein>
<dbReference type="Pfam" id="PF02929">
    <property type="entry name" value="Bgal_small_N"/>
    <property type="match status" value="1"/>
</dbReference>
<dbReference type="PANTHER" id="PTHR46323:SF2">
    <property type="entry name" value="BETA-GALACTOSIDASE"/>
    <property type="match status" value="1"/>
</dbReference>
<evidence type="ECO:0000313" key="6">
    <source>
        <dbReference type="EMBL" id="KAF9042865.1"/>
    </source>
</evidence>
<dbReference type="GO" id="GO:0009341">
    <property type="term" value="C:beta-galactosidase complex"/>
    <property type="evidence" value="ECO:0007669"/>
    <property type="project" value="InterPro"/>
</dbReference>
<organism evidence="6 7">
    <name type="scientific">Rhodocollybia butyracea</name>
    <dbReference type="NCBI Taxonomy" id="206335"/>
    <lineage>
        <taxon>Eukaryota</taxon>
        <taxon>Fungi</taxon>
        <taxon>Dikarya</taxon>
        <taxon>Basidiomycota</taxon>
        <taxon>Agaricomycotina</taxon>
        <taxon>Agaricomycetes</taxon>
        <taxon>Agaricomycetidae</taxon>
        <taxon>Agaricales</taxon>
        <taxon>Marasmiineae</taxon>
        <taxon>Omphalotaceae</taxon>
        <taxon>Rhodocollybia</taxon>
    </lineage>
</organism>
<dbReference type="InterPro" id="IPR014718">
    <property type="entry name" value="GH-type_carb-bd"/>
</dbReference>
<comment type="catalytic activity">
    <reaction evidence="1">
        <text>Hydrolysis of terminal non-reducing beta-D-galactose residues in beta-D-galactosides.</text>
        <dbReference type="EC" id="3.2.1.23"/>
    </reaction>
</comment>
<sequence>MLRVVAGKDSQWTFDMSCGRLISWVKKGKNILSTPPVMDFYRALTDNDRPQDGKQWIEKRLHQTKDHFSDSVEVSVTARIAPPVFEWCVNTTTTYTLSPRGVRIHVHGKPQGINLPKTFARIGLTLQMPSQFNAVQWFGRGPGESYRDKKLSQKFGTWSSTGGNRTDVRWVSISSGERQLKATFPFGRGGNFCASHYTTEALDSSGHPFELKEKRLDDVVFRLDFAHHGLGTGSCGPKTLDQYALTSEEFQYEVWLE</sequence>
<dbReference type="PANTHER" id="PTHR46323">
    <property type="entry name" value="BETA-GALACTOSIDASE"/>
    <property type="match status" value="1"/>
</dbReference>
<name>A0A9P5P6W6_9AGAR</name>
<evidence type="ECO:0000256" key="3">
    <source>
        <dbReference type="ARBA" id="ARBA00022801"/>
    </source>
</evidence>
<comment type="caution">
    <text evidence="6">The sequence shown here is derived from an EMBL/GenBank/DDBJ whole genome shotgun (WGS) entry which is preliminary data.</text>
</comment>
<dbReference type="InterPro" id="IPR050347">
    <property type="entry name" value="Bact_Beta-galactosidase"/>
</dbReference>
<accession>A0A9P5P6W6</accession>
<dbReference type="InterPro" id="IPR011013">
    <property type="entry name" value="Gal_mutarotase_sf_dom"/>
</dbReference>
<evidence type="ECO:0000313" key="7">
    <source>
        <dbReference type="Proteomes" id="UP000772434"/>
    </source>
</evidence>
<keyword evidence="3" id="KW-0378">Hydrolase</keyword>
<evidence type="ECO:0000256" key="1">
    <source>
        <dbReference type="ARBA" id="ARBA00001412"/>
    </source>
</evidence>
<keyword evidence="4" id="KW-0326">Glycosidase</keyword>
<reference evidence="6" key="1">
    <citation type="submission" date="2020-11" db="EMBL/GenBank/DDBJ databases">
        <authorList>
            <consortium name="DOE Joint Genome Institute"/>
            <person name="Ahrendt S."/>
            <person name="Riley R."/>
            <person name="Andreopoulos W."/>
            <person name="Labutti K."/>
            <person name="Pangilinan J."/>
            <person name="Ruiz-Duenas F.J."/>
            <person name="Barrasa J.M."/>
            <person name="Sanchez-Garcia M."/>
            <person name="Camarero S."/>
            <person name="Miyauchi S."/>
            <person name="Serrano A."/>
            <person name="Linde D."/>
            <person name="Babiker R."/>
            <person name="Drula E."/>
            <person name="Ayuso-Fernandez I."/>
            <person name="Pacheco R."/>
            <person name="Padilla G."/>
            <person name="Ferreira P."/>
            <person name="Barriuso J."/>
            <person name="Kellner H."/>
            <person name="Castanera R."/>
            <person name="Alfaro M."/>
            <person name="Ramirez L."/>
            <person name="Pisabarro A.G."/>
            <person name="Kuo A."/>
            <person name="Tritt A."/>
            <person name="Lipzen A."/>
            <person name="He G."/>
            <person name="Yan M."/>
            <person name="Ng V."/>
            <person name="Cullen D."/>
            <person name="Martin F."/>
            <person name="Rosso M.-N."/>
            <person name="Henrissat B."/>
            <person name="Hibbett D."/>
            <person name="Martinez A.T."/>
            <person name="Grigoriev I.V."/>
        </authorList>
    </citation>
    <scope>NUCLEOTIDE SEQUENCE</scope>
    <source>
        <strain evidence="6">AH 40177</strain>
    </source>
</reference>
<dbReference type="EMBL" id="JADNRY010000539">
    <property type="protein sequence ID" value="KAF9042865.1"/>
    <property type="molecule type" value="Genomic_DNA"/>
</dbReference>
<evidence type="ECO:0000256" key="4">
    <source>
        <dbReference type="ARBA" id="ARBA00023295"/>
    </source>
</evidence>
<dbReference type="GO" id="GO:0005990">
    <property type="term" value="P:lactose catabolic process"/>
    <property type="evidence" value="ECO:0007669"/>
    <property type="project" value="TreeGrafter"/>
</dbReference>
<proteinExistence type="predicted"/>
<keyword evidence="7" id="KW-1185">Reference proteome</keyword>
<dbReference type="Proteomes" id="UP000772434">
    <property type="component" value="Unassembled WGS sequence"/>
</dbReference>
<dbReference type="EC" id="3.2.1.23" evidence="2"/>